<evidence type="ECO:0000313" key="1">
    <source>
        <dbReference type="EMBL" id="TCJ15354.1"/>
    </source>
</evidence>
<dbReference type="AlphaFoldDB" id="A0A4R1BE61"/>
<dbReference type="RefSeq" id="WP_131445999.1">
    <property type="nucleotide sequence ID" value="NZ_SJZB01000027.1"/>
</dbReference>
<accession>A0A4R1BE61</accession>
<proteinExistence type="predicted"/>
<dbReference type="OrthoDB" id="8564622at2"/>
<dbReference type="Proteomes" id="UP000295443">
    <property type="component" value="Unassembled WGS sequence"/>
</dbReference>
<dbReference type="EMBL" id="SJZB01000027">
    <property type="protein sequence ID" value="TCJ15354.1"/>
    <property type="molecule type" value="Genomic_DNA"/>
</dbReference>
<protein>
    <submittedName>
        <fullName evidence="1">Uncharacterized protein</fullName>
    </submittedName>
</protein>
<sequence length="102" mass="11935">MKRPKTVDEYVDLVHQAVYEIDEFRTGLEYEPENAEMYGPFIEHLDALVRQIYNDMVGGSYAWGFGEDLPFMPLVVKYGRFIPFQRLLMTINETHKNGLDVD</sequence>
<evidence type="ECO:0000313" key="2">
    <source>
        <dbReference type="Proteomes" id="UP000295443"/>
    </source>
</evidence>
<name>A0A4R1BE61_9PROT</name>
<organism evidence="1 2">
    <name type="scientific">Parasulfuritortus cantonensis</name>
    <dbReference type="NCBI Taxonomy" id="2528202"/>
    <lineage>
        <taxon>Bacteria</taxon>
        <taxon>Pseudomonadati</taxon>
        <taxon>Pseudomonadota</taxon>
        <taxon>Betaproteobacteria</taxon>
        <taxon>Nitrosomonadales</taxon>
        <taxon>Thiobacillaceae</taxon>
        <taxon>Parasulfuritortus</taxon>
    </lineage>
</organism>
<reference evidence="1 2" key="1">
    <citation type="submission" date="2019-03" db="EMBL/GenBank/DDBJ databases">
        <title>Genome sequence of Thiobacillaceae bacterium LSR1, a sulfur-oxidizing bacterium isolated from freshwater sediment.</title>
        <authorList>
            <person name="Li S."/>
        </authorList>
    </citation>
    <scope>NUCLEOTIDE SEQUENCE [LARGE SCALE GENOMIC DNA]</scope>
    <source>
        <strain evidence="1 2">LSR1</strain>
    </source>
</reference>
<keyword evidence="2" id="KW-1185">Reference proteome</keyword>
<gene>
    <name evidence="1" type="ORF">EZJ19_06980</name>
</gene>
<comment type="caution">
    <text evidence="1">The sequence shown here is derived from an EMBL/GenBank/DDBJ whole genome shotgun (WGS) entry which is preliminary data.</text>
</comment>